<evidence type="ECO:0000256" key="1">
    <source>
        <dbReference type="ARBA" id="ARBA00009005"/>
    </source>
</evidence>
<accession>A0A9P5N921</accession>
<dbReference type="GO" id="GO:0005737">
    <property type="term" value="C:cytoplasm"/>
    <property type="evidence" value="ECO:0007669"/>
    <property type="project" value="TreeGrafter"/>
</dbReference>
<reference evidence="3" key="1">
    <citation type="submission" date="2020-11" db="EMBL/GenBank/DDBJ databases">
        <authorList>
            <consortium name="DOE Joint Genome Institute"/>
            <person name="Ahrendt S."/>
            <person name="Riley R."/>
            <person name="Andreopoulos W."/>
            <person name="LaButti K."/>
            <person name="Pangilinan J."/>
            <person name="Ruiz-duenas F.J."/>
            <person name="Barrasa J.M."/>
            <person name="Sanchez-Garcia M."/>
            <person name="Camarero S."/>
            <person name="Miyauchi S."/>
            <person name="Serrano A."/>
            <person name="Linde D."/>
            <person name="Babiker R."/>
            <person name="Drula E."/>
            <person name="Ayuso-Fernandez I."/>
            <person name="Pacheco R."/>
            <person name="Padilla G."/>
            <person name="Ferreira P."/>
            <person name="Barriuso J."/>
            <person name="Kellner H."/>
            <person name="Castanera R."/>
            <person name="Alfaro M."/>
            <person name="Ramirez L."/>
            <person name="Pisabarro A.G."/>
            <person name="Kuo A."/>
            <person name="Tritt A."/>
            <person name="Lipzen A."/>
            <person name="He G."/>
            <person name="Yan M."/>
            <person name="Ng V."/>
            <person name="Cullen D."/>
            <person name="Martin F."/>
            <person name="Rosso M.-N."/>
            <person name="Henrissat B."/>
            <person name="Hibbett D."/>
            <person name="Martinez A.T."/>
            <person name="Grigoriev I.V."/>
        </authorList>
    </citation>
    <scope>NUCLEOTIDE SEQUENCE</scope>
    <source>
        <strain evidence="3">AH 44721</strain>
    </source>
</reference>
<dbReference type="PANTHER" id="PTHR48104:SF30">
    <property type="entry name" value="METACASPASE-1"/>
    <property type="match status" value="1"/>
</dbReference>
<evidence type="ECO:0000313" key="3">
    <source>
        <dbReference type="EMBL" id="KAF8875733.1"/>
    </source>
</evidence>
<evidence type="ECO:0000259" key="2">
    <source>
        <dbReference type="Pfam" id="PF00656"/>
    </source>
</evidence>
<protein>
    <submittedName>
        <fullName evidence="3">Caspase domain-containing protein</fullName>
    </submittedName>
</protein>
<comment type="caution">
    <text evidence="3">The sequence shown here is derived from an EMBL/GenBank/DDBJ whole genome shotgun (WGS) entry which is preliminary data.</text>
</comment>
<dbReference type="Gene3D" id="3.40.50.1460">
    <property type="match status" value="1"/>
</dbReference>
<dbReference type="OrthoDB" id="3223806at2759"/>
<dbReference type="GO" id="GO:0004197">
    <property type="term" value="F:cysteine-type endopeptidase activity"/>
    <property type="evidence" value="ECO:0007669"/>
    <property type="project" value="InterPro"/>
</dbReference>
<sequence length="668" mass="74195">MNDHVQSEYPKLFALTIGINQYSNPCYRHLQGCVADTDAVDAFLLEELGVPEAQITSLRDSQATRHPIIKAIESFIVDHRIEENNPILIYFAGHGSEAKSPAGWFSEDSKSQLLIPYDCGEIVEGQTIHGIPDRTFGWLLKQIADSKGHNISVVLDSCCSGSGTRAIPELLVARKVNYNLELPYNLDDRLHPKHSGETGSKEIHIAPGFDNGGLKSHVLLAACGSGELARETHGRGAFTQALLDTLHGRNIQKITYSNLLHLMPALSMQNPQCEGAYKNRIIFDGKVPLHHRIIYKTSLDSRTLKICAGAAHGITAGSKFSIWRNDGSYLGNGRPLTTVVVGIINPLSSVVTSDFDETFISVNGTCFVAELIEPGKAPDLRVYIPPDPQMNVVFNSLFGMQRGPDKAIMNFILSTIENAHFSIVWENGFCIDIHDLEVNQHGLKRLPHVIPLGTDAFMMRKIFHGLAHYEYHLRRSNTMQSRRSPLRKNVSLEIYRTPPYSRTDVSISPQGTNLNDPEKGIELIQDDSWYVFKLNNQTTVDLYPALFYFDNCDLSIHSLYEPPSGQNKVDPPLKAGQSLTIGYGGGGGVPYVFNVRQSQAFEIGFLKLFLATEYLDFSNIGQDSPLEINSRSMEQFLSKRTSGQWDTILVPFVVRKRSFSSGTATDSP</sequence>
<comment type="similarity">
    <text evidence="1">Belongs to the peptidase C14B family.</text>
</comment>
<dbReference type="AlphaFoldDB" id="A0A9P5N921"/>
<dbReference type="InterPro" id="IPR011600">
    <property type="entry name" value="Pept_C14_caspase"/>
</dbReference>
<dbReference type="Proteomes" id="UP000724874">
    <property type="component" value="Unassembled WGS sequence"/>
</dbReference>
<keyword evidence="4" id="KW-1185">Reference proteome</keyword>
<dbReference type="InterPro" id="IPR050452">
    <property type="entry name" value="Metacaspase"/>
</dbReference>
<dbReference type="Pfam" id="PF00656">
    <property type="entry name" value="Peptidase_C14"/>
    <property type="match status" value="1"/>
</dbReference>
<proteinExistence type="inferred from homology"/>
<feature type="domain" description="Peptidase C14 caspase" evidence="2">
    <location>
        <begin position="13"/>
        <end position="251"/>
    </location>
</feature>
<name>A0A9P5N921_GYMJU</name>
<dbReference type="GO" id="GO:0006508">
    <property type="term" value="P:proteolysis"/>
    <property type="evidence" value="ECO:0007669"/>
    <property type="project" value="InterPro"/>
</dbReference>
<dbReference type="EMBL" id="JADNYJ010000192">
    <property type="protein sequence ID" value="KAF8875733.1"/>
    <property type="molecule type" value="Genomic_DNA"/>
</dbReference>
<evidence type="ECO:0000313" key="4">
    <source>
        <dbReference type="Proteomes" id="UP000724874"/>
    </source>
</evidence>
<organism evidence="3 4">
    <name type="scientific">Gymnopilus junonius</name>
    <name type="common">Spectacular rustgill mushroom</name>
    <name type="synonym">Gymnopilus spectabilis subsp. junonius</name>
    <dbReference type="NCBI Taxonomy" id="109634"/>
    <lineage>
        <taxon>Eukaryota</taxon>
        <taxon>Fungi</taxon>
        <taxon>Dikarya</taxon>
        <taxon>Basidiomycota</taxon>
        <taxon>Agaricomycotina</taxon>
        <taxon>Agaricomycetes</taxon>
        <taxon>Agaricomycetidae</taxon>
        <taxon>Agaricales</taxon>
        <taxon>Agaricineae</taxon>
        <taxon>Hymenogastraceae</taxon>
        <taxon>Gymnopilus</taxon>
    </lineage>
</organism>
<dbReference type="PANTHER" id="PTHR48104">
    <property type="entry name" value="METACASPASE-4"/>
    <property type="match status" value="1"/>
</dbReference>
<gene>
    <name evidence="3" type="ORF">CPB84DRAFT_1817768</name>
</gene>